<proteinExistence type="inferred from homology"/>
<dbReference type="NCBIfam" id="TIGR00233">
    <property type="entry name" value="trpS"/>
    <property type="match status" value="1"/>
</dbReference>
<dbReference type="InterPro" id="IPR001412">
    <property type="entry name" value="aa-tRNA-synth_I_CS"/>
</dbReference>
<dbReference type="SUPFAM" id="SSF52374">
    <property type="entry name" value="Nucleotidylyl transferase"/>
    <property type="match status" value="1"/>
</dbReference>
<dbReference type="GO" id="GO:0005739">
    <property type="term" value="C:mitochondrion"/>
    <property type="evidence" value="ECO:0007669"/>
    <property type="project" value="UniProtKB-SubCell"/>
</dbReference>
<dbReference type="InterPro" id="IPR002305">
    <property type="entry name" value="aa-tRNA-synth_Ic"/>
</dbReference>
<comment type="similarity">
    <text evidence="2 10">Belongs to the class-I aminoacyl-tRNA synthetase family.</text>
</comment>
<evidence type="ECO:0000256" key="10">
    <source>
        <dbReference type="RuleBase" id="RU363036"/>
    </source>
</evidence>
<evidence type="ECO:0000256" key="7">
    <source>
        <dbReference type="ARBA" id="ARBA00022917"/>
    </source>
</evidence>
<dbReference type="Proteomes" id="UP001608902">
    <property type="component" value="Unassembled WGS sequence"/>
</dbReference>
<evidence type="ECO:0000256" key="9">
    <source>
        <dbReference type="ARBA" id="ARBA00030268"/>
    </source>
</evidence>
<evidence type="ECO:0000313" key="12">
    <source>
        <dbReference type="Proteomes" id="UP001608902"/>
    </source>
</evidence>
<dbReference type="InterPro" id="IPR002306">
    <property type="entry name" value="Trp-tRNA-ligase"/>
</dbReference>
<reference evidence="11 12" key="1">
    <citation type="submission" date="2024-08" db="EMBL/GenBank/DDBJ databases">
        <title>Gnathostoma spinigerum genome.</title>
        <authorList>
            <person name="Gonzalez-Bertolin B."/>
            <person name="Monzon S."/>
            <person name="Zaballos A."/>
            <person name="Jimenez P."/>
            <person name="Dekumyoy P."/>
            <person name="Varona S."/>
            <person name="Cuesta I."/>
            <person name="Sumanam S."/>
            <person name="Adisakwattana P."/>
            <person name="Gasser R.B."/>
            <person name="Hernandez-Gonzalez A."/>
            <person name="Young N.D."/>
            <person name="Perteguer M.J."/>
        </authorList>
    </citation>
    <scope>NUCLEOTIDE SEQUENCE [LARGE SCALE GENOMIC DNA]</scope>
    <source>
        <strain evidence="11">AL3</strain>
        <tissue evidence="11">Liver</tissue>
    </source>
</reference>
<dbReference type="EC" id="6.1.1.2" evidence="3"/>
<dbReference type="PRINTS" id="PR01039">
    <property type="entry name" value="TRNASYNTHTRP"/>
</dbReference>
<keyword evidence="6 10" id="KW-0067">ATP-binding</keyword>
<keyword evidence="5 10" id="KW-0547">Nucleotide-binding</keyword>
<dbReference type="Gene3D" id="3.40.50.620">
    <property type="entry name" value="HUPs"/>
    <property type="match status" value="1"/>
</dbReference>
<keyword evidence="7 10" id="KW-0648">Protein biosynthesis</keyword>
<organism evidence="11 12">
    <name type="scientific">Gnathostoma spinigerum</name>
    <dbReference type="NCBI Taxonomy" id="75299"/>
    <lineage>
        <taxon>Eukaryota</taxon>
        <taxon>Metazoa</taxon>
        <taxon>Ecdysozoa</taxon>
        <taxon>Nematoda</taxon>
        <taxon>Chromadorea</taxon>
        <taxon>Rhabditida</taxon>
        <taxon>Spirurina</taxon>
        <taxon>Gnathostomatomorpha</taxon>
        <taxon>Gnathostomatoidea</taxon>
        <taxon>Gnathostomatidae</taxon>
        <taxon>Gnathostoma</taxon>
    </lineage>
</organism>
<keyword evidence="12" id="KW-1185">Reference proteome</keyword>
<keyword evidence="4 10" id="KW-0436">Ligase</keyword>
<comment type="caution">
    <text evidence="11">The sequence shown here is derived from an EMBL/GenBank/DDBJ whole genome shotgun (WGS) entry which is preliminary data.</text>
</comment>
<dbReference type="PANTHER" id="PTHR43766:SF1">
    <property type="entry name" value="TRYPTOPHAN--TRNA LIGASE, MITOCHONDRIAL"/>
    <property type="match status" value="1"/>
</dbReference>
<comment type="subcellular location">
    <subcellularLocation>
        <location evidence="1">Mitochondrion</location>
    </subcellularLocation>
</comment>
<accession>A0ABD6EH34</accession>
<evidence type="ECO:0000256" key="4">
    <source>
        <dbReference type="ARBA" id="ARBA00022598"/>
    </source>
</evidence>
<evidence type="ECO:0000256" key="5">
    <source>
        <dbReference type="ARBA" id="ARBA00022741"/>
    </source>
</evidence>
<dbReference type="EMBL" id="JBGFUD010001023">
    <property type="protein sequence ID" value="MFH4975630.1"/>
    <property type="molecule type" value="Genomic_DNA"/>
</dbReference>
<dbReference type="InterPro" id="IPR014729">
    <property type="entry name" value="Rossmann-like_a/b/a_fold"/>
</dbReference>
<dbReference type="Pfam" id="PF00579">
    <property type="entry name" value="tRNA-synt_1b"/>
    <property type="match status" value="1"/>
</dbReference>
<evidence type="ECO:0000256" key="1">
    <source>
        <dbReference type="ARBA" id="ARBA00004173"/>
    </source>
</evidence>
<evidence type="ECO:0000256" key="3">
    <source>
        <dbReference type="ARBA" id="ARBA00013161"/>
    </source>
</evidence>
<dbReference type="FunFam" id="1.10.240.10:FF:000002">
    <property type="entry name" value="Tryptophan--tRNA ligase"/>
    <property type="match status" value="1"/>
</dbReference>
<dbReference type="Gene3D" id="1.10.240.10">
    <property type="entry name" value="Tyrosyl-Transfer RNA Synthetase"/>
    <property type="match status" value="1"/>
</dbReference>
<dbReference type="InterPro" id="IPR050203">
    <property type="entry name" value="Trp-tRNA_synthetase"/>
</dbReference>
<name>A0ABD6EH34_9BILA</name>
<dbReference type="GO" id="GO:0004830">
    <property type="term" value="F:tryptophan-tRNA ligase activity"/>
    <property type="evidence" value="ECO:0007669"/>
    <property type="project" value="UniProtKB-EC"/>
</dbReference>
<dbReference type="GO" id="GO:0006412">
    <property type="term" value="P:translation"/>
    <property type="evidence" value="ECO:0007669"/>
    <property type="project" value="UniProtKB-KW"/>
</dbReference>
<evidence type="ECO:0000256" key="2">
    <source>
        <dbReference type="ARBA" id="ARBA00005594"/>
    </source>
</evidence>
<keyword evidence="8 10" id="KW-0030">Aminoacyl-tRNA synthetase</keyword>
<dbReference type="GO" id="GO:0005524">
    <property type="term" value="F:ATP binding"/>
    <property type="evidence" value="ECO:0007669"/>
    <property type="project" value="UniProtKB-KW"/>
</dbReference>
<protein>
    <recommendedName>
        <fullName evidence="3">tryptophan--tRNA ligase</fullName>
        <ecNumber evidence="3">6.1.1.2</ecNumber>
    </recommendedName>
    <alternativeName>
        <fullName evidence="9">Tryptophanyl-tRNA synthetase</fullName>
    </alternativeName>
</protein>
<sequence>MSKRQLTFRPPIFLSPSRSAEKISARLLESQCPQGGSLHPTVFFSGIQPTGVPHIGNYFGFIEPWVKIQASAPSESKMFLSIADYHSLSTGFMPAEKMRMNILTMAASLLACGVDPNRTILFQQSDVSEHANLMFILGSLQTIPALSRLPQYKDKAKSFKKGAVPMNLLIYPVLQAADILLYKGSHVPVGEDQSQHMNLAADIARRFNGICGTDFFPIPQQITGNHARIKSLRDPKKKMSKSDPAELSRISIIDTQTEIKLKCSKALTDFEKVVTYDPVRRPAVGNLLTLYAATKGTKVDEIIEECRDMSKEELKLALANALNEKFGPIREKYEAFMMNDCSEVREILGSGCAEATAIAKENMTNIKTLIGLK</sequence>
<dbReference type="PROSITE" id="PS00178">
    <property type="entry name" value="AA_TRNA_LIGASE_I"/>
    <property type="match status" value="1"/>
</dbReference>
<gene>
    <name evidence="11" type="ORF">AB6A40_002339</name>
</gene>
<evidence type="ECO:0000256" key="8">
    <source>
        <dbReference type="ARBA" id="ARBA00023146"/>
    </source>
</evidence>
<dbReference type="CDD" id="cd00806">
    <property type="entry name" value="TrpRS_core"/>
    <property type="match status" value="1"/>
</dbReference>
<dbReference type="AlphaFoldDB" id="A0ABD6EH34"/>
<evidence type="ECO:0000256" key="6">
    <source>
        <dbReference type="ARBA" id="ARBA00022840"/>
    </source>
</evidence>
<evidence type="ECO:0000313" key="11">
    <source>
        <dbReference type="EMBL" id="MFH4975630.1"/>
    </source>
</evidence>
<dbReference type="PANTHER" id="PTHR43766">
    <property type="entry name" value="TRYPTOPHAN--TRNA LIGASE, MITOCHONDRIAL"/>
    <property type="match status" value="1"/>
</dbReference>